<evidence type="ECO:0000313" key="8">
    <source>
        <dbReference type="EMBL" id="KAA3670901.1"/>
    </source>
</evidence>
<dbReference type="PANTHER" id="PTHR13144">
    <property type="entry name" value="TEX261 PROTEIN"/>
    <property type="match status" value="1"/>
</dbReference>
<dbReference type="GO" id="GO:0030134">
    <property type="term" value="C:COPII-coated ER to Golgi transport vesicle"/>
    <property type="evidence" value="ECO:0007669"/>
    <property type="project" value="TreeGrafter"/>
</dbReference>
<dbReference type="GO" id="GO:0000139">
    <property type="term" value="C:Golgi membrane"/>
    <property type="evidence" value="ECO:0007669"/>
    <property type="project" value="TreeGrafter"/>
</dbReference>
<feature type="transmembrane region" description="Helical" evidence="7">
    <location>
        <begin position="91"/>
        <end position="115"/>
    </location>
</feature>
<proteinExistence type="inferred from homology"/>
<evidence type="ECO:0000256" key="6">
    <source>
        <dbReference type="ARBA" id="ARBA00023136"/>
    </source>
</evidence>
<feature type="transmembrane region" description="Helical" evidence="7">
    <location>
        <begin position="127"/>
        <end position="147"/>
    </location>
</feature>
<dbReference type="Proteomes" id="UP000324629">
    <property type="component" value="Unassembled WGS sequence"/>
</dbReference>
<comment type="subcellular location">
    <subcellularLocation>
        <location evidence="1">Membrane</location>
        <topology evidence="1">Multi-pass membrane protein</topology>
    </subcellularLocation>
</comment>
<dbReference type="GO" id="GO:0005789">
    <property type="term" value="C:endoplasmic reticulum membrane"/>
    <property type="evidence" value="ECO:0007669"/>
    <property type="project" value="TreeGrafter"/>
</dbReference>
<evidence type="ECO:0000256" key="7">
    <source>
        <dbReference type="SAM" id="Phobius"/>
    </source>
</evidence>
<keyword evidence="5 7" id="KW-1133">Transmembrane helix</keyword>
<dbReference type="PANTHER" id="PTHR13144:SF0">
    <property type="entry name" value="PROTEIN TEX261"/>
    <property type="match status" value="1"/>
</dbReference>
<keyword evidence="6 7" id="KW-0472">Membrane</keyword>
<organism evidence="8 9">
    <name type="scientific">Paragonimus westermani</name>
    <dbReference type="NCBI Taxonomy" id="34504"/>
    <lineage>
        <taxon>Eukaryota</taxon>
        <taxon>Metazoa</taxon>
        <taxon>Spiralia</taxon>
        <taxon>Lophotrochozoa</taxon>
        <taxon>Platyhelminthes</taxon>
        <taxon>Trematoda</taxon>
        <taxon>Digenea</taxon>
        <taxon>Plagiorchiida</taxon>
        <taxon>Troglotremata</taxon>
        <taxon>Troglotrematidae</taxon>
        <taxon>Paragonimus</taxon>
    </lineage>
</organism>
<evidence type="ECO:0000256" key="4">
    <source>
        <dbReference type="ARBA" id="ARBA00022692"/>
    </source>
</evidence>
<name>A0A5J4N5U7_9TREM</name>
<evidence type="ECO:0000256" key="5">
    <source>
        <dbReference type="ARBA" id="ARBA00022989"/>
    </source>
</evidence>
<dbReference type="GO" id="GO:0097020">
    <property type="term" value="F:COPII receptor activity"/>
    <property type="evidence" value="ECO:0007669"/>
    <property type="project" value="InterPro"/>
</dbReference>
<dbReference type="EMBL" id="QNGE01007869">
    <property type="protein sequence ID" value="KAA3670901.1"/>
    <property type="molecule type" value="Genomic_DNA"/>
</dbReference>
<evidence type="ECO:0000256" key="2">
    <source>
        <dbReference type="ARBA" id="ARBA00008096"/>
    </source>
</evidence>
<feature type="transmembrane region" description="Helical" evidence="7">
    <location>
        <begin position="6"/>
        <end position="30"/>
    </location>
</feature>
<sequence>MVSFLWLLSYLTILLYGFVALFCLAAGLLYVTELVEEYTVTTGKIIRYMIVGEFVLHAVLLFTDSVTYMLLGAGLVAHTLYWSLLKHFPAFHFGSFSFISSLCAFVLHHVAAFNLFNSTLYSFTEMLAYFTFMLWAVPFMFLISLSANDWVLPQTVPFTYHHSPSGEEQPLLVGSHDVVSAYLKKKRRSLYSLLSSFRDYLPSLQSKKGF</sequence>
<dbReference type="Pfam" id="PF04148">
    <property type="entry name" value="Erv26"/>
    <property type="match status" value="1"/>
</dbReference>
<evidence type="ECO:0000256" key="3">
    <source>
        <dbReference type="ARBA" id="ARBA00017877"/>
    </source>
</evidence>
<evidence type="ECO:0000313" key="9">
    <source>
        <dbReference type="Proteomes" id="UP000324629"/>
    </source>
</evidence>
<protein>
    <recommendedName>
        <fullName evidence="3">Protein TEX261</fullName>
    </recommendedName>
</protein>
<comment type="caution">
    <text evidence="8">The sequence shown here is derived from an EMBL/GenBank/DDBJ whole genome shotgun (WGS) entry which is preliminary data.</text>
</comment>
<accession>A0A5J4N5U7</accession>
<keyword evidence="9" id="KW-1185">Reference proteome</keyword>
<dbReference type="AlphaFoldDB" id="A0A5J4N5U7"/>
<comment type="similarity">
    <text evidence="2">Belongs to the SVP26 family.</text>
</comment>
<gene>
    <name evidence="8" type="ORF">DEA37_0001438</name>
</gene>
<keyword evidence="4 7" id="KW-0812">Transmembrane</keyword>
<dbReference type="InterPro" id="IPR007277">
    <property type="entry name" value="Svp26/Tex261"/>
</dbReference>
<feature type="transmembrane region" description="Helical" evidence="7">
    <location>
        <begin position="50"/>
        <end position="71"/>
    </location>
</feature>
<evidence type="ECO:0000256" key="1">
    <source>
        <dbReference type="ARBA" id="ARBA00004141"/>
    </source>
</evidence>
<reference evidence="8 9" key="1">
    <citation type="journal article" date="2019" name="Gigascience">
        <title>Whole-genome sequence of the oriental lung fluke Paragonimus westermani.</title>
        <authorList>
            <person name="Oey H."/>
            <person name="Zakrzewski M."/>
            <person name="Narain K."/>
            <person name="Devi K.R."/>
            <person name="Agatsuma T."/>
            <person name="Nawaratna S."/>
            <person name="Gobert G.N."/>
            <person name="Jones M.K."/>
            <person name="Ragan M.A."/>
            <person name="McManus D.P."/>
            <person name="Krause L."/>
        </authorList>
    </citation>
    <scope>NUCLEOTIDE SEQUENCE [LARGE SCALE GENOMIC DNA]</scope>
    <source>
        <strain evidence="8 9">IND2009</strain>
    </source>
</reference>
<dbReference type="GO" id="GO:0006888">
    <property type="term" value="P:endoplasmic reticulum to Golgi vesicle-mediated transport"/>
    <property type="evidence" value="ECO:0007669"/>
    <property type="project" value="InterPro"/>
</dbReference>